<keyword evidence="1" id="KW-0547">Nucleotide-binding</keyword>
<dbReference type="EMBL" id="JAULJE010000024">
    <property type="protein sequence ID" value="KAK1328176.1"/>
    <property type="molecule type" value="Genomic_DNA"/>
</dbReference>
<keyword evidence="2" id="KW-0067">ATP-binding</keyword>
<evidence type="ECO:0000256" key="2">
    <source>
        <dbReference type="ARBA" id="ARBA00022840"/>
    </source>
</evidence>
<reference evidence="4" key="1">
    <citation type="submission" date="2023-06" db="EMBL/GenBank/DDBJ databases">
        <title>Reference genome for the Northern bat (Eptesicus nilssonii), a most northern bat species.</title>
        <authorList>
            <person name="Laine V.N."/>
            <person name="Pulliainen A.T."/>
            <person name="Lilley T.M."/>
        </authorList>
    </citation>
    <scope>NUCLEOTIDE SEQUENCE</scope>
    <source>
        <strain evidence="4">BLF_Eptnil</strain>
        <tissue evidence="4">Kidney</tissue>
    </source>
</reference>
<dbReference type="InterPro" id="IPR017998">
    <property type="entry name" value="Chaperone_TCP-1"/>
</dbReference>
<dbReference type="Gene3D" id="1.10.560.10">
    <property type="entry name" value="GroEL-like equatorial domain"/>
    <property type="match status" value="1"/>
</dbReference>
<dbReference type="Gene3D" id="3.30.260.10">
    <property type="entry name" value="TCP-1-like chaperonin intermediate domain"/>
    <property type="match status" value="1"/>
</dbReference>
<dbReference type="GO" id="GO:0140662">
    <property type="term" value="F:ATP-dependent protein folding chaperone"/>
    <property type="evidence" value="ECO:0007669"/>
    <property type="project" value="InterPro"/>
</dbReference>
<proteinExistence type="predicted"/>
<dbReference type="Pfam" id="PF00118">
    <property type="entry name" value="Cpn60_TCP1"/>
    <property type="match status" value="1"/>
</dbReference>
<organism evidence="4 5">
    <name type="scientific">Cnephaeus nilssonii</name>
    <name type="common">Northern bat</name>
    <name type="synonym">Eptesicus nilssonii</name>
    <dbReference type="NCBI Taxonomy" id="3371016"/>
    <lineage>
        <taxon>Eukaryota</taxon>
        <taxon>Metazoa</taxon>
        <taxon>Chordata</taxon>
        <taxon>Craniata</taxon>
        <taxon>Vertebrata</taxon>
        <taxon>Euteleostomi</taxon>
        <taxon>Mammalia</taxon>
        <taxon>Eutheria</taxon>
        <taxon>Laurasiatheria</taxon>
        <taxon>Chiroptera</taxon>
        <taxon>Yangochiroptera</taxon>
        <taxon>Vespertilionidae</taxon>
        <taxon>Cnephaeus</taxon>
    </lineage>
</organism>
<accession>A0AA40HCK5</accession>
<name>A0AA40HCK5_CNENI</name>
<sequence>MDTILGISEGDASLIQTSDVSTILKTSLLNYYGKQNLSFQKRIHPQIIIVGWRDATNEARQALLNSAVDHDSDEDKFCQYLMTMAGTTLSSKLHTHHKDHFTKLAVEAVL</sequence>
<dbReference type="InterPro" id="IPR027410">
    <property type="entry name" value="TCP-1-like_intermed_sf"/>
</dbReference>
<evidence type="ECO:0000313" key="5">
    <source>
        <dbReference type="Proteomes" id="UP001177744"/>
    </source>
</evidence>
<keyword evidence="5" id="KW-1185">Reference proteome</keyword>
<comment type="caution">
    <text evidence="4">The sequence shown here is derived from an EMBL/GenBank/DDBJ whole genome shotgun (WGS) entry which is preliminary data.</text>
</comment>
<keyword evidence="3" id="KW-0143">Chaperone</keyword>
<dbReference type="InterPro" id="IPR027413">
    <property type="entry name" value="GROEL-like_equatorial_sf"/>
</dbReference>
<dbReference type="PANTHER" id="PTHR11353">
    <property type="entry name" value="CHAPERONIN"/>
    <property type="match status" value="1"/>
</dbReference>
<evidence type="ECO:0000256" key="1">
    <source>
        <dbReference type="ARBA" id="ARBA00022741"/>
    </source>
</evidence>
<protein>
    <submittedName>
        <fullName evidence="4">Uncharacterized protein</fullName>
    </submittedName>
</protein>
<evidence type="ECO:0000256" key="3">
    <source>
        <dbReference type="ARBA" id="ARBA00023186"/>
    </source>
</evidence>
<gene>
    <name evidence="4" type="ORF">QTO34_012599</name>
</gene>
<dbReference type="AlphaFoldDB" id="A0AA40HCK5"/>
<dbReference type="GO" id="GO:0005524">
    <property type="term" value="F:ATP binding"/>
    <property type="evidence" value="ECO:0007669"/>
    <property type="project" value="UniProtKB-KW"/>
</dbReference>
<dbReference type="GO" id="GO:0005832">
    <property type="term" value="C:chaperonin-containing T-complex"/>
    <property type="evidence" value="ECO:0007669"/>
    <property type="project" value="UniProtKB-ARBA"/>
</dbReference>
<dbReference type="SUPFAM" id="SSF54849">
    <property type="entry name" value="GroEL-intermediate domain like"/>
    <property type="match status" value="1"/>
</dbReference>
<dbReference type="Proteomes" id="UP001177744">
    <property type="component" value="Unassembled WGS sequence"/>
</dbReference>
<evidence type="ECO:0000313" key="4">
    <source>
        <dbReference type="EMBL" id="KAK1328176.1"/>
    </source>
</evidence>
<dbReference type="InterPro" id="IPR002423">
    <property type="entry name" value="Cpn60/GroEL/TCP-1"/>
</dbReference>